<name>A0AAV4T4W3_9ARAC</name>
<dbReference type="EMBL" id="BPLQ01008950">
    <property type="protein sequence ID" value="GIY40536.1"/>
    <property type="molecule type" value="Genomic_DNA"/>
</dbReference>
<comment type="caution">
    <text evidence="2">The sequence shown here is derived from an EMBL/GenBank/DDBJ whole genome shotgun (WGS) entry which is preliminary data.</text>
</comment>
<organism evidence="2 3">
    <name type="scientific">Caerostris darwini</name>
    <dbReference type="NCBI Taxonomy" id="1538125"/>
    <lineage>
        <taxon>Eukaryota</taxon>
        <taxon>Metazoa</taxon>
        <taxon>Ecdysozoa</taxon>
        <taxon>Arthropoda</taxon>
        <taxon>Chelicerata</taxon>
        <taxon>Arachnida</taxon>
        <taxon>Araneae</taxon>
        <taxon>Araneomorphae</taxon>
        <taxon>Entelegynae</taxon>
        <taxon>Araneoidea</taxon>
        <taxon>Araneidae</taxon>
        <taxon>Caerostris</taxon>
    </lineage>
</organism>
<proteinExistence type="predicted"/>
<evidence type="ECO:0000313" key="3">
    <source>
        <dbReference type="Proteomes" id="UP001054837"/>
    </source>
</evidence>
<dbReference type="Proteomes" id="UP001054837">
    <property type="component" value="Unassembled WGS sequence"/>
</dbReference>
<keyword evidence="3" id="KW-1185">Reference proteome</keyword>
<evidence type="ECO:0000256" key="1">
    <source>
        <dbReference type="SAM" id="MobiDB-lite"/>
    </source>
</evidence>
<gene>
    <name evidence="2" type="ORF">CDAR_500811</name>
</gene>
<evidence type="ECO:0000313" key="2">
    <source>
        <dbReference type="EMBL" id="GIY40536.1"/>
    </source>
</evidence>
<reference evidence="2 3" key="1">
    <citation type="submission" date="2021-06" db="EMBL/GenBank/DDBJ databases">
        <title>Caerostris darwini draft genome.</title>
        <authorList>
            <person name="Kono N."/>
            <person name="Arakawa K."/>
        </authorList>
    </citation>
    <scope>NUCLEOTIDE SEQUENCE [LARGE SCALE GENOMIC DNA]</scope>
</reference>
<protein>
    <submittedName>
        <fullName evidence="2">Uncharacterized protein</fullName>
    </submittedName>
</protein>
<dbReference type="AlphaFoldDB" id="A0AAV4T4W3"/>
<feature type="region of interest" description="Disordered" evidence="1">
    <location>
        <begin position="1"/>
        <end position="50"/>
    </location>
</feature>
<feature type="compositionally biased region" description="Polar residues" evidence="1">
    <location>
        <begin position="14"/>
        <end position="47"/>
    </location>
</feature>
<accession>A0AAV4T4W3</accession>
<sequence>MPVCQSPLKKWSKKQINNKNIKPTTSSKPVQKVPTRTQPTTFTSRSVQPEMAFSQILRQGNEEKSAGPAPQPIVAREPLSAAITNSSAPAKLSSELLNG</sequence>